<proteinExistence type="predicted"/>
<keyword evidence="2" id="KW-1185">Reference proteome</keyword>
<gene>
    <name evidence="1" type="ORF">K491DRAFT_783665</name>
</gene>
<dbReference type="Proteomes" id="UP000799324">
    <property type="component" value="Unassembled WGS sequence"/>
</dbReference>
<accession>A0A6A6SRJ2</accession>
<reference evidence="1" key="1">
    <citation type="journal article" date="2020" name="Stud. Mycol.">
        <title>101 Dothideomycetes genomes: a test case for predicting lifestyles and emergence of pathogens.</title>
        <authorList>
            <person name="Haridas S."/>
            <person name="Albert R."/>
            <person name="Binder M."/>
            <person name="Bloem J."/>
            <person name="Labutti K."/>
            <person name="Salamov A."/>
            <person name="Andreopoulos B."/>
            <person name="Baker S."/>
            <person name="Barry K."/>
            <person name="Bills G."/>
            <person name="Bluhm B."/>
            <person name="Cannon C."/>
            <person name="Castanera R."/>
            <person name="Culley D."/>
            <person name="Daum C."/>
            <person name="Ezra D."/>
            <person name="Gonzalez J."/>
            <person name="Henrissat B."/>
            <person name="Kuo A."/>
            <person name="Liang C."/>
            <person name="Lipzen A."/>
            <person name="Lutzoni F."/>
            <person name="Magnuson J."/>
            <person name="Mondo S."/>
            <person name="Nolan M."/>
            <person name="Ohm R."/>
            <person name="Pangilinan J."/>
            <person name="Park H.-J."/>
            <person name="Ramirez L."/>
            <person name="Alfaro M."/>
            <person name="Sun H."/>
            <person name="Tritt A."/>
            <person name="Yoshinaga Y."/>
            <person name="Zwiers L.-H."/>
            <person name="Turgeon B."/>
            <person name="Goodwin S."/>
            <person name="Spatafora J."/>
            <person name="Crous P."/>
            <person name="Grigoriev I."/>
        </authorList>
    </citation>
    <scope>NUCLEOTIDE SEQUENCE</scope>
    <source>
        <strain evidence="1">CBS 122681</strain>
    </source>
</reference>
<sequence length="189" mass="22130">MTPRCFNTTVPSPQNFIMADQQAETSGHRLVLSPAGDIEVDHTHRRKECEDEDKWEDIPMEDGDLEMKFEGMKLGERAEDPPASAIYDCTVNIEDQLRVLARKIKKVNIRSKYRKEDKKAADRRDWKANRFALNRELEVLHQERRGLLAKACGMTYEQYETRRKKRLRTKKENKRLRLTAKALEKLSLG</sequence>
<evidence type="ECO:0000313" key="2">
    <source>
        <dbReference type="Proteomes" id="UP000799324"/>
    </source>
</evidence>
<dbReference type="EMBL" id="MU004512">
    <property type="protein sequence ID" value="KAF2648978.1"/>
    <property type="molecule type" value="Genomic_DNA"/>
</dbReference>
<name>A0A6A6SRJ2_9PLEO</name>
<evidence type="ECO:0000313" key="1">
    <source>
        <dbReference type="EMBL" id="KAF2648978.1"/>
    </source>
</evidence>
<protein>
    <submittedName>
        <fullName evidence="1">Uncharacterized protein</fullName>
    </submittedName>
</protein>
<dbReference type="AlphaFoldDB" id="A0A6A6SRJ2"/>
<organism evidence="1 2">
    <name type="scientific">Lophiostoma macrostomum CBS 122681</name>
    <dbReference type="NCBI Taxonomy" id="1314788"/>
    <lineage>
        <taxon>Eukaryota</taxon>
        <taxon>Fungi</taxon>
        <taxon>Dikarya</taxon>
        <taxon>Ascomycota</taxon>
        <taxon>Pezizomycotina</taxon>
        <taxon>Dothideomycetes</taxon>
        <taxon>Pleosporomycetidae</taxon>
        <taxon>Pleosporales</taxon>
        <taxon>Lophiostomataceae</taxon>
        <taxon>Lophiostoma</taxon>
    </lineage>
</organism>